<dbReference type="Proteomes" id="UP000516173">
    <property type="component" value="Chromosome"/>
</dbReference>
<keyword evidence="3" id="KW-1185">Reference proteome</keyword>
<evidence type="ECO:0000313" key="2">
    <source>
        <dbReference type="EMBL" id="BCK53842.1"/>
    </source>
</evidence>
<feature type="compositionally biased region" description="Basic and acidic residues" evidence="1">
    <location>
        <begin position="20"/>
        <end position="82"/>
    </location>
</feature>
<proteinExistence type="predicted"/>
<sequence>MSDRSTGRKPGQVANKGKKSMKDRSQRDAERMPDDMRRDADRMGSGMKREGDRMNSAARRDARVERDDMQDAARRTKERLGK</sequence>
<dbReference type="AlphaFoldDB" id="A0A7G1KEZ4"/>
<organism evidence="2 3">
    <name type="scientific">Nocardia wallacei</name>
    <dbReference type="NCBI Taxonomy" id="480035"/>
    <lineage>
        <taxon>Bacteria</taxon>
        <taxon>Bacillati</taxon>
        <taxon>Actinomycetota</taxon>
        <taxon>Actinomycetes</taxon>
        <taxon>Mycobacteriales</taxon>
        <taxon>Nocardiaceae</taxon>
        <taxon>Nocardia</taxon>
    </lineage>
</organism>
<dbReference type="KEGG" id="nwl:NWFMUON74_16140"/>
<feature type="region of interest" description="Disordered" evidence="1">
    <location>
        <begin position="1"/>
        <end position="82"/>
    </location>
</feature>
<name>A0A7G1KEZ4_9NOCA</name>
<gene>
    <name evidence="2" type="ORF">NWFMUON74_16140</name>
</gene>
<evidence type="ECO:0000313" key="3">
    <source>
        <dbReference type="Proteomes" id="UP000516173"/>
    </source>
</evidence>
<accession>A0A7G1KEZ4</accession>
<evidence type="ECO:0000256" key="1">
    <source>
        <dbReference type="SAM" id="MobiDB-lite"/>
    </source>
</evidence>
<protein>
    <submittedName>
        <fullName evidence="2">Uncharacterized protein</fullName>
    </submittedName>
</protein>
<reference evidence="2 3" key="1">
    <citation type="submission" date="2020-08" db="EMBL/GenBank/DDBJ databases">
        <title>Genome Sequencing of Nocardia wallacei strain FMUON74 and assembly.</title>
        <authorList>
            <person name="Toyokawa M."/>
            <person name="Uesaka K."/>
        </authorList>
    </citation>
    <scope>NUCLEOTIDE SEQUENCE [LARGE SCALE GENOMIC DNA]</scope>
    <source>
        <strain evidence="2 3">FMUON74</strain>
    </source>
</reference>
<dbReference type="GeneID" id="80346204"/>
<dbReference type="RefSeq" id="WP_187687306.1">
    <property type="nucleotide sequence ID" value="NZ_AP023396.1"/>
</dbReference>
<dbReference type="EMBL" id="AP023396">
    <property type="protein sequence ID" value="BCK53842.1"/>
    <property type="molecule type" value="Genomic_DNA"/>
</dbReference>